<dbReference type="STRING" id="84029.CROST_18430"/>
<dbReference type="InterPro" id="IPR051158">
    <property type="entry name" value="Metallophosphoesterase_sf"/>
</dbReference>
<name>A0A1S8L7S3_9CLOT</name>
<dbReference type="CDD" id="cd07385">
    <property type="entry name" value="MPP_YkuE_C"/>
    <property type="match status" value="1"/>
</dbReference>
<reference evidence="1 2" key="1">
    <citation type="submission" date="2022-04" db="EMBL/GenBank/DDBJ databases">
        <title>Genome sequence of C. roseum typestrain.</title>
        <authorList>
            <person name="Poehlein A."/>
            <person name="Schoch T."/>
            <person name="Duerre P."/>
            <person name="Daniel R."/>
        </authorList>
    </citation>
    <scope>NUCLEOTIDE SEQUENCE [LARGE SCALE GENOMIC DNA]</scope>
    <source>
        <strain evidence="1 2">DSM 7320</strain>
    </source>
</reference>
<dbReference type="PANTHER" id="PTHR31302">
    <property type="entry name" value="TRANSMEMBRANE PROTEIN WITH METALLOPHOSPHOESTERASE DOMAIN-RELATED"/>
    <property type="match status" value="1"/>
</dbReference>
<dbReference type="InterPro" id="IPR004843">
    <property type="entry name" value="Calcineurin-like_PHP"/>
</dbReference>
<keyword evidence="2" id="KW-1185">Reference proteome</keyword>
<evidence type="ECO:0000313" key="1">
    <source>
        <dbReference type="EMBL" id="URZ13115.1"/>
    </source>
</evidence>
<dbReference type="SUPFAM" id="SSF56300">
    <property type="entry name" value="Metallo-dependent phosphatases"/>
    <property type="match status" value="1"/>
</dbReference>
<dbReference type="Gene3D" id="3.60.21.10">
    <property type="match status" value="1"/>
</dbReference>
<dbReference type="InterPro" id="IPR029052">
    <property type="entry name" value="Metallo-depent_PP-like"/>
</dbReference>
<dbReference type="AlphaFoldDB" id="A0A1S8L7S3"/>
<protein>
    <submittedName>
        <fullName evidence="1">Uncharacterized protein</fullName>
    </submittedName>
</protein>
<evidence type="ECO:0000313" key="2">
    <source>
        <dbReference type="Proteomes" id="UP000190951"/>
    </source>
</evidence>
<dbReference type="Pfam" id="PF00149">
    <property type="entry name" value="Metallophos"/>
    <property type="match status" value="1"/>
</dbReference>
<dbReference type="GO" id="GO:0016787">
    <property type="term" value="F:hydrolase activity"/>
    <property type="evidence" value="ECO:0007669"/>
    <property type="project" value="InterPro"/>
</dbReference>
<dbReference type="EMBL" id="CP096983">
    <property type="protein sequence ID" value="URZ13115.1"/>
    <property type="molecule type" value="Genomic_DNA"/>
</dbReference>
<proteinExistence type="predicted"/>
<dbReference type="Proteomes" id="UP000190951">
    <property type="component" value="Chromosome"/>
</dbReference>
<organism evidence="1 2">
    <name type="scientific">Clostridium felsineum</name>
    <dbReference type="NCBI Taxonomy" id="36839"/>
    <lineage>
        <taxon>Bacteria</taxon>
        <taxon>Bacillati</taxon>
        <taxon>Bacillota</taxon>
        <taxon>Clostridia</taxon>
        <taxon>Eubacteriales</taxon>
        <taxon>Clostridiaceae</taxon>
        <taxon>Clostridium</taxon>
    </lineage>
</organism>
<accession>A0A1S8L7S3</accession>
<dbReference type="KEGG" id="crw:CROST_038650"/>
<dbReference type="PANTHER" id="PTHR31302:SF0">
    <property type="entry name" value="TRANSMEMBRANE PROTEIN WITH METALLOPHOSPHOESTERASE DOMAIN"/>
    <property type="match status" value="1"/>
</dbReference>
<sequence length="387" mass="43912">MRTLLIIVGNIILLLLILFIYTMLWYYIGAKGKRVLFTKRNSSGTKLYWIIFWFLAFSFVIAAILRSTITINNMLTEMFTYISAISLAVFCYLIILFPITDFIKFMLNKLGFRGKGRAYLSTVYGRGISIFIVVLAIVILGFWHAINQTTTNYTVNVNKKAGKIKKLNIVLVSDVHMGIMIRENGIDKLVTSINRLKPDIVFFAGDMVDESTEASLEKYYSSAFKKIKTKYGVYSITGNHEYMNNAEVAIKYMEKAKVKVLKDEAVKVNDSFYVVGRNDAAGGKVKPLKEVLKNVDKKVPIIELNHRPVALEEAEKNGVDLQLSGHTHQGQVFPFNFTTELVFEDSYGYMKRRNFNLIVTSGYGTWGPPIRVGTKGEIVKINLDFSK</sequence>
<gene>
    <name evidence="1" type="ORF">CROST_038650</name>
</gene>